<dbReference type="InterPro" id="IPR058533">
    <property type="entry name" value="Cation_efflux_TM"/>
</dbReference>
<keyword evidence="4 7" id="KW-0812">Transmembrane</keyword>
<dbReference type="PANTHER" id="PTHR43840:SF15">
    <property type="entry name" value="MITOCHONDRIAL METAL TRANSPORTER 1-RELATED"/>
    <property type="match status" value="1"/>
</dbReference>
<dbReference type="Gene3D" id="3.30.70.1350">
    <property type="entry name" value="Cation efflux protein, cytoplasmic domain"/>
    <property type="match status" value="1"/>
</dbReference>
<comment type="similarity">
    <text evidence="2">Belongs to the cation diffusion facilitator (CDF) transporter (TC 2.A.4) family.</text>
</comment>
<dbReference type="Pfam" id="PF01545">
    <property type="entry name" value="Cation_efflux"/>
    <property type="match status" value="1"/>
</dbReference>
<name>A0A7C2Z9K9_9CREN</name>
<dbReference type="Gene3D" id="1.20.1510.10">
    <property type="entry name" value="Cation efflux protein transmembrane domain"/>
    <property type="match status" value="1"/>
</dbReference>
<evidence type="ECO:0000256" key="2">
    <source>
        <dbReference type="ARBA" id="ARBA00008114"/>
    </source>
</evidence>
<feature type="transmembrane region" description="Helical" evidence="7">
    <location>
        <begin position="84"/>
        <end position="103"/>
    </location>
</feature>
<feature type="domain" description="Cation efflux protein transmembrane" evidence="8">
    <location>
        <begin position="18"/>
        <end position="209"/>
    </location>
</feature>
<evidence type="ECO:0000256" key="4">
    <source>
        <dbReference type="ARBA" id="ARBA00022692"/>
    </source>
</evidence>
<comment type="subcellular location">
    <subcellularLocation>
        <location evidence="1">Membrane</location>
        <topology evidence="1">Multi-pass membrane protein</topology>
    </subcellularLocation>
</comment>
<dbReference type="GO" id="GO:0008324">
    <property type="term" value="F:monoatomic cation transmembrane transporter activity"/>
    <property type="evidence" value="ECO:0007669"/>
    <property type="project" value="InterPro"/>
</dbReference>
<dbReference type="GO" id="GO:0016020">
    <property type="term" value="C:membrane"/>
    <property type="evidence" value="ECO:0007669"/>
    <property type="project" value="UniProtKB-SubCell"/>
</dbReference>
<dbReference type="NCBIfam" id="TIGR01297">
    <property type="entry name" value="CDF"/>
    <property type="match status" value="1"/>
</dbReference>
<gene>
    <name evidence="10" type="ORF">ENO77_03820</name>
</gene>
<keyword evidence="3" id="KW-0813">Transport</keyword>
<feature type="transmembrane region" description="Helical" evidence="7">
    <location>
        <begin position="115"/>
        <end position="141"/>
    </location>
</feature>
<feature type="transmembrane region" description="Helical" evidence="7">
    <location>
        <begin position="185"/>
        <end position="202"/>
    </location>
</feature>
<evidence type="ECO:0000256" key="7">
    <source>
        <dbReference type="SAM" id="Phobius"/>
    </source>
</evidence>
<comment type="caution">
    <text evidence="10">The sequence shown here is derived from an EMBL/GenBank/DDBJ whole genome shotgun (WGS) entry which is preliminary data.</text>
</comment>
<evidence type="ECO:0000256" key="1">
    <source>
        <dbReference type="ARBA" id="ARBA00004141"/>
    </source>
</evidence>
<keyword evidence="5 7" id="KW-1133">Transmembrane helix</keyword>
<protein>
    <submittedName>
        <fullName evidence="10">Cation transporter</fullName>
    </submittedName>
</protein>
<evidence type="ECO:0000256" key="5">
    <source>
        <dbReference type="ARBA" id="ARBA00022989"/>
    </source>
</evidence>
<dbReference type="PANTHER" id="PTHR43840">
    <property type="entry name" value="MITOCHONDRIAL METAL TRANSPORTER 1-RELATED"/>
    <property type="match status" value="1"/>
</dbReference>
<proteinExistence type="inferred from homology"/>
<dbReference type="InterPro" id="IPR002524">
    <property type="entry name" value="Cation_efflux"/>
</dbReference>
<organism evidence="10">
    <name type="scientific">Ignisphaera aggregans</name>
    <dbReference type="NCBI Taxonomy" id="334771"/>
    <lineage>
        <taxon>Archaea</taxon>
        <taxon>Thermoproteota</taxon>
        <taxon>Thermoprotei</taxon>
        <taxon>Desulfurococcales</taxon>
        <taxon>Desulfurococcaceae</taxon>
        <taxon>Ignisphaera</taxon>
    </lineage>
</organism>
<dbReference type="InterPro" id="IPR027469">
    <property type="entry name" value="Cation_efflux_TMD_sf"/>
</dbReference>
<dbReference type="InterPro" id="IPR036837">
    <property type="entry name" value="Cation_efflux_CTD_sf"/>
</dbReference>
<reference evidence="10" key="1">
    <citation type="journal article" date="2020" name="mSystems">
        <title>Genome- and Community-Level Interaction Insights into Carbon Utilization and Element Cycling Functions of Hydrothermarchaeota in Hydrothermal Sediment.</title>
        <authorList>
            <person name="Zhou Z."/>
            <person name="Liu Y."/>
            <person name="Xu W."/>
            <person name="Pan J."/>
            <person name="Luo Z.H."/>
            <person name="Li M."/>
        </authorList>
    </citation>
    <scope>NUCLEOTIDE SEQUENCE [LARGE SCALE GENOMIC DNA]</scope>
    <source>
        <strain evidence="10">SpSt-16</strain>
    </source>
</reference>
<dbReference type="EMBL" id="DSGT01000009">
    <property type="protein sequence ID" value="HEW53275.1"/>
    <property type="molecule type" value="Genomic_DNA"/>
</dbReference>
<evidence type="ECO:0000256" key="3">
    <source>
        <dbReference type="ARBA" id="ARBA00022448"/>
    </source>
</evidence>
<sequence length="309" mass="34093">MVQAVSWSRRRAGYLEGLVSIVVNIILFFLKYFCGVVFNSIAVISDAFHTLSDSLTSVVVVLGSWISSKPADRRHPFGHGRAESIATIVIGSMLVMVGVDLIQRSYEKLVSKEPLVFGWVLVVVLALSACAKALLALWAMVLGRKYGSKSIAADAWHHASDAIATALLAIAIPLGGNIWWLDSVLGFAVSALIVYTGVEIVLEQTHELLGRAPTLDELKILRDAVAGASPQVRDLHHVHIHSYGDHTEVTLHIRLPPSTSVFDAHRIASDIEQRIRDSLRWEATVHIEPYITERDNTKKDREKESIEQP</sequence>
<dbReference type="InterPro" id="IPR027470">
    <property type="entry name" value="Cation_efflux_CTD"/>
</dbReference>
<accession>A0A7C2Z9K9</accession>
<dbReference type="FunFam" id="1.20.1510.10:FF:000006">
    <property type="entry name" value="Divalent cation efflux transporter"/>
    <property type="match status" value="1"/>
</dbReference>
<dbReference type="SUPFAM" id="SSF161111">
    <property type="entry name" value="Cation efflux protein transmembrane domain-like"/>
    <property type="match status" value="1"/>
</dbReference>
<evidence type="ECO:0000259" key="9">
    <source>
        <dbReference type="Pfam" id="PF16916"/>
    </source>
</evidence>
<evidence type="ECO:0000256" key="6">
    <source>
        <dbReference type="ARBA" id="ARBA00023136"/>
    </source>
</evidence>
<feature type="domain" description="Cation efflux protein cytoplasmic" evidence="9">
    <location>
        <begin position="217"/>
        <end position="290"/>
    </location>
</feature>
<dbReference type="SUPFAM" id="SSF160240">
    <property type="entry name" value="Cation efflux protein cytoplasmic domain-like"/>
    <property type="match status" value="1"/>
</dbReference>
<dbReference type="Pfam" id="PF16916">
    <property type="entry name" value="ZT_dimer"/>
    <property type="match status" value="1"/>
</dbReference>
<dbReference type="AlphaFoldDB" id="A0A7C2Z9K9"/>
<feature type="transmembrane region" description="Helical" evidence="7">
    <location>
        <begin position="162"/>
        <end position="179"/>
    </location>
</feature>
<keyword evidence="6 7" id="KW-0472">Membrane</keyword>
<evidence type="ECO:0000259" key="8">
    <source>
        <dbReference type="Pfam" id="PF01545"/>
    </source>
</evidence>
<evidence type="ECO:0000313" key="10">
    <source>
        <dbReference type="EMBL" id="HEW53275.1"/>
    </source>
</evidence>
<dbReference type="InterPro" id="IPR050291">
    <property type="entry name" value="CDF_Transporter"/>
</dbReference>